<dbReference type="InterPro" id="IPR003107">
    <property type="entry name" value="HAT"/>
</dbReference>
<dbReference type="GO" id="GO:0071013">
    <property type="term" value="C:catalytic step 2 spliceosome"/>
    <property type="evidence" value="ECO:0007669"/>
    <property type="project" value="TreeGrafter"/>
</dbReference>
<organism evidence="5 6">
    <name type="scientific">Phytophthora citrophthora</name>
    <dbReference type="NCBI Taxonomy" id="4793"/>
    <lineage>
        <taxon>Eukaryota</taxon>
        <taxon>Sar</taxon>
        <taxon>Stramenopiles</taxon>
        <taxon>Oomycota</taxon>
        <taxon>Peronosporomycetes</taxon>
        <taxon>Peronosporales</taxon>
        <taxon>Peronosporaceae</taxon>
        <taxon>Phytophthora</taxon>
    </lineage>
</organism>
<gene>
    <name evidence="5" type="ORF">P3T76_003750</name>
</gene>
<evidence type="ECO:0000256" key="4">
    <source>
        <dbReference type="SAM" id="MobiDB-lite"/>
    </source>
</evidence>
<dbReference type="AlphaFoldDB" id="A0AAD9LS57"/>
<accession>A0AAD9LS57</accession>
<evidence type="ECO:0000313" key="6">
    <source>
        <dbReference type="Proteomes" id="UP001259832"/>
    </source>
</evidence>
<name>A0AAD9LS57_9STRA</name>
<dbReference type="InterPro" id="IPR013633">
    <property type="entry name" value="NRDE-2"/>
</dbReference>
<proteinExistence type="inferred from homology"/>
<dbReference type="PANTHER" id="PTHR13471">
    <property type="entry name" value="TETRATRICOPEPTIDE-LIKE HELICAL"/>
    <property type="match status" value="1"/>
</dbReference>
<keyword evidence="6" id="KW-1185">Reference proteome</keyword>
<feature type="compositionally biased region" description="Basic residues" evidence="4">
    <location>
        <begin position="1"/>
        <end position="26"/>
    </location>
</feature>
<dbReference type="SMART" id="SM00386">
    <property type="entry name" value="HAT"/>
    <property type="match status" value="4"/>
</dbReference>
<protein>
    <submittedName>
        <fullName evidence="5">Protein NRDE2</fullName>
    </submittedName>
</protein>
<feature type="region of interest" description="Disordered" evidence="4">
    <location>
        <begin position="1"/>
        <end position="50"/>
    </location>
</feature>
<comment type="similarity">
    <text evidence="2">Belongs to the NRDE2 family.</text>
</comment>
<dbReference type="GO" id="GO:0031048">
    <property type="term" value="P:regulatory ncRNA-mediated heterochromatin formation"/>
    <property type="evidence" value="ECO:0007669"/>
    <property type="project" value="TreeGrafter"/>
</dbReference>
<reference evidence="5" key="1">
    <citation type="submission" date="2023-08" db="EMBL/GenBank/DDBJ databases">
        <title>Reference Genome Resource for the Citrus Pathogen Phytophthora citrophthora.</title>
        <authorList>
            <person name="Moller H."/>
            <person name="Coetzee B."/>
            <person name="Rose L.J."/>
            <person name="Van Niekerk J.M."/>
        </authorList>
    </citation>
    <scope>NUCLEOTIDE SEQUENCE</scope>
    <source>
        <strain evidence="5">STE-U-9442</strain>
    </source>
</reference>
<sequence length="1239" mass="141604">MRSRHRYRRHRRRSRSRSKSRSRSRSRSLSSRAESRVVKQPTSEVVVHDQKEADDDKIFELDRVGDRENQFFGSVYANDQPLYKLATRRSLLTGAKLAPVRPQYTTNEVTDKQKEERDSSRYFSLIARKAERDGRQKRLYLAYSEKRLSRIDSNTNRDARAVCSRQTEMDFIPLDPVLDGDELRTKVAENNNSPDRNDVSNGVLLSDGQNVEQHLVQRSKILNAAVTANPHDIDNWLDLMVFQEETMRLHTKTAKLSSAMNTSVAEKQGAILAKALATNPQSRVLHRIKLNMLGSGADVDSFQQQLETLLSEDSTNRELWLKLLQSHQQHFGSFSMQSVRDLYARILTVLRQNRTSATATKDTRLPLSPDSREGGDASITLLDFHFLMCQFEKKAGFIERAIAQLQALLDFCRNFNGIGGDRGGVGSSLEMLGKQAPTLSDAAFRDYIKGKVTTADKVNPSEVLRTEGHKQSLLSTSAVYQRRSRIKNGSRGVHGKDGVALLNENSPLNDSSEEDAKQDRKAVYSNMHGYRINIDEADDAGNYERILRELRGTERAQSRRYEQLEKGKMKLVELAVTKAQIEDQRANYDLIDEDDRFVHWLMLEEEQAEIQWAPLNPHNPLHQDLIEQQPDRAILAEEIQPFLFPVPVVYQWRIVVELLQICGVDWGGACSWETSFSTGKSMYADCAEDYELLVAPILSVLDPQPSNPNRNKLFLNPCDRKLLLGDALLQDVSVKQGLLRDPSKVDFIRQTFAQALDIFAKTDLEFASALKSLWVGFEAEVVHTVGVLEESLAYVRHLSQQLARKDADGSTDFNVLYSYAKLELRLGNERQVRRICDNTLKSLGLPSTNDAVQARTFHRFLYLRMRLEICPSFGDKSKNLAKGELQKLRCLYTLWNAFQPVEFGDKKKETLETTTKKHQKWPDDYLSGLLMSDPAMKSDLIARYRAELGFAVQHCGESKHPGCCEPLFRSSCWVGDCLHNLVLVVYAYDGFDAACHEYRQALTSEEHKDCEHVSRMWTCFLDFMQQHQISGLFPPLSPRVWRSAVGEAVATYPRNKLFLRLFVDSETGNTISQVLRNYFLQVEKRWRRHYDSPELVEWLFALLCEFCRAERAATLKGLSMATESSIDRSSCLNCCLFHRWGMNATAVSRIRHLFEKMVTQIRTKGNALCWGLYMRFEVALGKVDAAKKILYRGIAACAWSKELYMDGIRIMRAYLSEAECQELLTFMEAKELNLRVELE</sequence>
<evidence type="ECO:0000256" key="1">
    <source>
        <dbReference type="ARBA" id="ARBA00004123"/>
    </source>
</evidence>
<evidence type="ECO:0000256" key="2">
    <source>
        <dbReference type="ARBA" id="ARBA00009265"/>
    </source>
</evidence>
<feature type="region of interest" description="Disordered" evidence="4">
    <location>
        <begin position="485"/>
        <end position="517"/>
    </location>
</feature>
<dbReference type="GO" id="GO:1902369">
    <property type="term" value="P:negative regulation of RNA catabolic process"/>
    <property type="evidence" value="ECO:0007669"/>
    <property type="project" value="TreeGrafter"/>
</dbReference>
<dbReference type="Proteomes" id="UP001259832">
    <property type="component" value="Unassembled WGS sequence"/>
</dbReference>
<dbReference type="GO" id="GO:0006396">
    <property type="term" value="P:RNA processing"/>
    <property type="evidence" value="ECO:0007669"/>
    <property type="project" value="InterPro"/>
</dbReference>
<dbReference type="EMBL" id="JASMQC010000005">
    <property type="protein sequence ID" value="KAK1945217.1"/>
    <property type="molecule type" value="Genomic_DNA"/>
</dbReference>
<dbReference type="PANTHER" id="PTHR13471:SF0">
    <property type="entry name" value="NUCLEAR EXOSOME REGULATOR NRDE2"/>
    <property type="match status" value="1"/>
</dbReference>
<dbReference type="Pfam" id="PF08424">
    <property type="entry name" value="NRDE-2"/>
    <property type="match status" value="1"/>
</dbReference>
<evidence type="ECO:0000256" key="3">
    <source>
        <dbReference type="ARBA" id="ARBA00023242"/>
    </source>
</evidence>
<dbReference type="InterPro" id="IPR011990">
    <property type="entry name" value="TPR-like_helical_dom_sf"/>
</dbReference>
<evidence type="ECO:0000313" key="5">
    <source>
        <dbReference type="EMBL" id="KAK1945217.1"/>
    </source>
</evidence>
<comment type="subcellular location">
    <subcellularLocation>
        <location evidence="1">Nucleus</location>
    </subcellularLocation>
</comment>
<keyword evidence="3" id="KW-0539">Nucleus</keyword>
<dbReference type="Gene3D" id="1.25.40.10">
    <property type="entry name" value="Tetratricopeptide repeat domain"/>
    <property type="match status" value="1"/>
</dbReference>
<comment type="caution">
    <text evidence="5">The sequence shown here is derived from an EMBL/GenBank/DDBJ whole genome shotgun (WGS) entry which is preliminary data.</text>
</comment>